<name>A0AAD6VF04_9AGAR</name>
<keyword evidence="2" id="KW-0732">Signal</keyword>
<gene>
    <name evidence="3" type="ORF">GGX14DRAFT_394908</name>
</gene>
<evidence type="ECO:0008006" key="5">
    <source>
        <dbReference type="Google" id="ProtNLM"/>
    </source>
</evidence>
<reference evidence="3" key="1">
    <citation type="submission" date="2023-03" db="EMBL/GenBank/DDBJ databases">
        <title>Massive genome expansion in bonnet fungi (Mycena s.s.) driven by repeated elements and novel gene families across ecological guilds.</title>
        <authorList>
            <consortium name="Lawrence Berkeley National Laboratory"/>
            <person name="Harder C.B."/>
            <person name="Miyauchi S."/>
            <person name="Viragh M."/>
            <person name="Kuo A."/>
            <person name="Thoen E."/>
            <person name="Andreopoulos B."/>
            <person name="Lu D."/>
            <person name="Skrede I."/>
            <person name="Drula E."/>
            <person name="Henrissat B."/>
            <person name="Morin E."/>
            <person name="Kohler A."/>
            <person name="Barry K."/>
            <person name="LaButti K."/>
            <person name="Morin E."/>
            <person name="Salamov A."/>
            <person name="Lipzen A."/>
            <person name="Mereny Z."/>
            <person name="Hegedus B."/>
            <person name="Baldrian P."/>
            <person name="Stursova M."/>
            <person name="Weitz H."/>
            <person name="Taylor A."/>
            <person name="Grigoriev I.V."/>
            <person name="Nagy L.G."/>
            <person name="Martin F."/>
            <person name="Kauserud H."/>
        </authorList>
    </citation>
    <scope>NUCLEOTIDE SEQUENCE</scope>
    <source>
        <strain evidence="3">9144</strain>
    </source>
</reference>
<dbReference type="EMBL" id="JARJCW010000029">
    <property type="protein sequence ID" value="KAJ7210112.1"/>
    <property type="molecule type" value="Genomic_DNA"/>
</dbReference>
<comment type="caution">
    <text evidence="3">The sequence shown here is derived from an EMBL/GenBank/DDBJ whole genome shotgun (WGS) entry which is preliminary data.</text>
</comment>
<dbReference type="AlphaFoldDB" id="A0AAD6VF04"/>
<protein>
    <recommendedName>
        <fullName evidence="5">Secreted protein</fullName>
    </recommendedName>
</protein>
<evidence type="ECO:0000256" key="1">
    <source>
        <dbReference type="SAM" id="MobiDB-lite"/>
    </source>
</evidence>
<feature type="signal peptide" evidence="2">
    <location>
        <begin position="1"/>
        <end position="22"/>
    </location>
</feature>
<feature type="chain" id="PRO_5042127091" description="Secreted protein" evidence="2">
    <location>
        <begin position="23"/>
        <end position="166"/>
    </location>
</feature>
<evidence type="ECO:0000313" key="4">
    <source>
        <dbReference type="Proteomes" id="UP001219525"/>
    </source>
</evidence>
<accession>A0AAD6VF04</accession>
<evidence type="ECO:0000256" key="2">
    <source>
        <dbReference type="SAM" id="SignalP"/>
    </source>
</evidence>
<feature type="compositionally biased region" description="Basic and acidic residues" evidence="1">
    <location>
        <begin position="148"/>
        <end position="166"/>
    </location>
</feature>
<keyword evidence="4" id="KW-1185">Reference proteome</keyword>
<organism evidence="3 4">
    <name type="scientific">Mycena pura</name>
    <dbReference type="NCBI Taxonomy" id="153505"/>
    <lineage>
        <taxon>Eukaryota</taxon>
        <taxon>Fungi</taxon>
        <taxon>Dikarya</taxon>
        <taxon>Basidiomycota</taxon>
        <taxon>Agaricomycotina</taxon>
        <taxon>Agaricomycetes</taxon>
        <taxon>Agaricomycetidae</taxon>
        <taxon>Agaricales</taxon>
        <taxon>Marasmiineae</taxon>
        <taxon>Mycenaceae</taxon>
        <taxon>Mycena</taxon>
    </lineage>
</organism>
<dbReference type="Proteomes" id="UP001219525">
    <property type="component" value="Unassembled WGS sequence"/>
</dbReference>
<proteinExistence type="predicted"/>
<evidence type="ECO:0000313" key="3">
    <source>
        <dbReference type="EMBL" id="KAJ7210112.1"/>
    </source>
</evidence>
<sequence>MPGTPLAPTGATAMCLCVLAACGNTVRLCLSAADAKANAPAGVCQWVLPIRTYLRAVMNTRVRVHGTRALQTGHGGSGGGTTILRHCRPRKEMLGKGTQKKSVQACLAAALKGCHETVGGVKREVNDSMRPAYKVQGRARQAFTGLSRDSDSIRETGASRDRGVHS</sequence>
<feature type="region of interest" description="Disordered" evidence="1">
    <location>
        <begin position="140"/>
        <end position="166"/>
    </location>
</feature>